<dbReference type="PANTHER" id="PTHR46889">
    <property type="entry name" value="TRANSPOSASE INSF FOR INSERTION SEQUENCE IS3B-RELATED"/>
    <property type="match status" value="1"/>
</dbReference>
<dbReference type="PROSITE" id="PS50994">
    <property type="entry name" value="INTEGRASE"/>
    <property type="match status" value="1"/>
</dbReference>
<dbReference type="EMBL" id="JBHSFK010000008">
    <property type="protein sequence ID" value="MFC4500773.1"/>
    <property type="molecule type" value="Genomic_DNA"/>
</dbReference>
<evidence type="ECO:0000313" key="2">
    <source>
        <dbReference type="EMBL" id="MFC4500773.1"/>
    </source>
</evidence>
<evidence type="ECO:0000259" key="1">
    <source>
        <dbReference type="PROSITE" id="PS50994"/>
    </source>
</evidence>
<dbReference type="InterPro" id="IPR001584">
    <property type="entry name" value="Integrase_cat-core"/>
</dbReference>
<accession>A0ABV9AQQ9</accession>
<keyword evidence="3" id="KW-1185">Reference proteome</keyword>
<protein>
    <submittedName>
        <fullName evidence="2">DDE-type integrase/transposase/recombinase</fullName>
    </submittedName>
</protein>
<dbReference type="SUPFAM" id="SSF53098">
    <property type="entry name" value="Ribonuclease H-like"/>
    <property type="match status" value="1"/>
</dbReference>
<comment type="caution">
    <text evidence="2">The sequence shown here is derived from an EMBL/GenBank/DDBJ whole genome shotgun (WGS) entry which is preliminary data.</text>
</comment>
<dbReference type="InterPro" id="IPR012337">
    <property type="entry name" value="RNaseH-like_sf"/>
</dbReference>
<dbReference type="Proteomes" id="UP001595839">
    <property type="component" value="Unassembled WGS sequence"/>
</dbReference>
<gene>
    <name evidence="2" type="ORF">ACFPIH_14780</name>
</gene>
<dbReference type="Gene3D" id="3.30.420.10">
    <property type="entry name" value="Ribonuclease H-like superfamily/Ribonuclease H"/>
    <property type="match status" value="1"/>
</dbReference>
<organism evidence="2 3">
    <name type="scientific">Streptomyces vulcanius</name>
    <dbReference type="NCBI Taxonomy" id="1441876"/>
    <lineage>
        <taxon>Bacteria</taxon>
        <taxon>Bacillati</taxon>
        <taxon>Actinomycetota</taxon>
        <taxon>Actinomycetes</taxon>
        <taxon>Kitasatosporales</taxon>
        <taxon>Streptomycetaceae</taxon>
        <taxon>Streptomyces</taxon>
    </lineage>
</organism>
<evidence type="ECO:0000313" key="3">
    <source>
        <dbReference type="Proteomes" id="UP001595839"/>
    </source>
</evidence>
<dbReference type="InterPro" id="IPR036397">
    <property type="entry name" value="RNaseH_sf"/>
</dbReference>
<reference evidence="3" key="1">
    <citation type="journal article" date="2019" name="Int. J. Syst. Evol. Microbiol.">
        <title>The Global Catalogue of Microorganisms (GCM) 10K type strain sequencing project: providing services to taxonomists for standard genome sequencing and annotation.</title>
        <authorList>
            <consortium name="The Broad Institute Genomics Platform"/>
            <consortium name="The Broad Institute Genome Sequencing Center for Infectious Disease"/>
            <person name="Wu L."/>
            <person name="Ma J."/>
        </authorList>
    </citation>
    <scope>NUCLEOTIDE SEQUENCE [LARGE SCALE GENOMIC DNA]</scope>
    <source>
        <strain evidence="3">CGMCC 4.7177</strain>
    </source>
</reference>
<name>A0ABV9AQQ9_9ACTN</name>
<dbReference type="InterPro" id="IPR050900">
    <property type="entry name" value="Transposase_IS3/IS150/IS904"/>
</dbReference>
<sequence length="117" mass="12603">MPDTNADLVVADLYMAVATRGADVRGVIFHSDCGSEYASRKFRRACRKLGVTQSVGRVGSCFDNAVSEAFNSVLKSNTPTGHLVRPPRKHEPVRRTAPVWTAVVHVPGKAQPSAGRS</sequence>
<feature type="domain" description="Integrase catalytic" evidence="1">
    <location>
        <begin position="1"/>
        <end position="117"/>
    </location>
</feature>
<dbReference type="Pfam" id="PF00665">
    <property type="entry name" value="rve"/>
    <property type="match status" value="1"/>
</dbReference>
<dbReference type="PANTHER" id="PTHR46889:SF4">
    <property type="entry name" value="TRANSPOSASE INSO FOR INSERTION SEQUENCE ELEMENT IS911B-RELATED"/>
    <property type="match status" value="1"/>
</dbReference>
<proteinExistence type="predicted"/>
<dbReference type="RefSeq" id="WP_381171845.1">
    <property type="nucleotide sequence ID" value="NZ_JBHSFK010000008.1"/>
</dbReference>